<dbReference type="Proteomes" id="UP001596066">
    <property type="component" value="Unassembled WGS sequence"/>
</dbReference>
<name>A0ABW0VIK8_9ACTN</name>
<comment type="caution">
    <text evidence="1">The sequence shown here is derived from an EMBL/GenBank/DDBJ whole genome shotgun (WGS) entry which is preliminary data.</text>
</comment>
<accession>A0ABW0VIK8</accession>
<dbReference type="EMBL" id="JBHSOC010000063">
    <property type="protein sequence ID" value="MFC5645153.1"/>
    <property type="molecule type" value="Genomic_DNA"/>
</dbReference>
<protein>
    <submittedName>
        <fullName evidence="1">Uncharacterized protein</fullName>
    </submittedName>
</protein>
<proteinExistence type="predicted"/>
<sequence length="45" mass="4892">MPGPGPAAERTYDSVRGEEKSFEYPMDLAEAQRSLTAVRVPGDLP</sequence>
<reference evidence="2" key="1">
    <citation type="journal article" date="2019" name="Int. J. Syst. Evol. Microbiol.">
        <title>The Global Catalogue of Microorganisms (GCM) 10K type strain sequencing project: providing services to taxonomists for standard genome sequencing and annotation.</title>
        <authorList>
            <consortium name="The Broad Institute Genomics Platform"/>
            <consortium name="The Broad Institute Genome Sequencing Center for Infectious Disease"/>
            <person name="Wu L."/>
            <person name="Ma J."/>
        </authorList>
    </citation>
    <scope>NUCLEOTIDE SEQUENCE [LARGE SCALE GENOMIC DNA]</scope>
    <source>
        <strain evidence="2">CGMCC 4.1622</strain>
    </source>
</reference>
<evidence type="ECO:0000313" key="2">
    <source>
        <dbReference type="Proteomes" id="UP001596066"/>
    </source>
</evidence>
<keyword evidence="2" id="KW-1185">Reference proteome</keyword>
<dbReference type="RefSeq" id="WP_346148525.1">
    <property type="nucleotide sequence ID" value="NZ_BAAAUA010000050.1"/>
</dbReference>
<evidence type="ECO:0000313" key="1">
    <source>
        <dbReference type="EMBL" id="MFC5645153.1"/>
    </source>
</evidence>
<organism evidence="1 2">
    <name type="scientific">Kitasatospora cinereorecta</name>
    <dbReference type="NCBI Taxonomy" id="285560"/>
    <lineage>
        <taxon>Bacteria</taxon>
        <taxon>Bacillati</taxon>
        <taxon>Actinomycetota</taxon>
        <taxon>Actinomycetes</taxon>
        <taxon>Kitasatosporales</taxon>
        <taxon>Streptomycetaceae</taxon>
        <taxon>Kitasatospora</taxon>
    </lineage>
</organism>
<gene>
    <name evidence="1" type="ORF">ACFPZF_27850</name>
</gene>